<gene>
    <name evidence="1" type="ORF">BGZ65_011531</name>
</gene>
<evidence type="ECO:0000313" key="2">
    <source>
        <dbReference type="Proteomes" id="UP000749646"/>
    </source>
</evidence>
<protein>
    <submittedName>
        <fullName evidence="1">Uncharacterized protein</fullName>
    </submittedName>
</protein>
<reference evidence="1" key="1">
    <citation type="journal article" date="2020" name="Fungal Divers.">
        <title>Resolving the Mortierellaceae phylogeny through synthesis of multi-gene phylogenetics and phylogenomics.</title>
        <authorList>
            <person name="Vandepol N."/>
            <person name="Liber J."/>
            <person name="Desiro A."/>
            <person name="Na H."/>
            <person name="Kennedy M."/>
            <person name="Barry K."/>
            <person name="Grigoriev I.V."/>
            <person name="Miller A.N."/>
            <person name="O'Donnell K."/>
            <person name="Stajich J.E."/>
            <person name="Bonito G."/>
        </authorList>
    </citation>
    <scope>NUCLEOTIDE SEQUENCE</scope>
    <source>
        <strain evidence="1">MES-2147</strain>
    </source>
</reference>
<feature type="non-terminal residue" evidence="1">
    <location>
        <position position="1"/>
    </location>
</feature>
<proteinExistence type="predicted"/>
<dbReference type="EMBL" id="JAAAHW010008218">
    <property type="protein sequence ID" value="KAF9944830.1"/>
    <property type="molecule type" value="Genomic_DNA"/>
</dbReference>
<name>A0A9P6LUJ4_9FUNG</name>
<accession>A0A9P6LUJ4</accession>
<comment type="caution">
    <text evidence="1">The sequence shown here is derived from an EMBL/GenBank/DDBJ whole genome shotgun (WGS) entry which is preliminary data.</text>
</comment>
<dbReference type="AlphaFoldDB" id="A0A9P6LUJ4"/>
<dbReference type="OrthoDB" id="2443471at2759"/>
<organism evidence="1 2">
    <name type="scientific">Modicella reniformis</name>
    <dbReference type="NCBI Taxonomy" id="1440133"/>
    <lineage>
        <taxon>Eukaryota</taxon>
        <taxon>Fungi</taxon>
        <taxon>Fungi incertae sedis</taxon>
        <taxon>Mucoromycota</taxon>
        <taxon>Mortierellomycotina</taxon>
        <taxon>Mortierellomycetes</taxon>
        <taxon>Mortierellales</taxon>
        <taxon>Mortierellaceae</taxon>
        <taxon>Modicella</taxon>
    </lineage>
</organism>
<keyword evidence="2" id="KW-1185">Reference proteome</keyword>
<evidence type="ECO:0000313" key="1">
    <source>
        <dbReference type="EMBL" id="KAF9944830.1"/>
    </source>
</evidence>
<dbReference type="Proteomes" id="UP000749646">
    <property type="component" value="Unassembled WGS sequence"/>
</dbReference>
<sequence length="290" mass="33173">RNFQAILKKIRIVKLPAAIAKDLPMSAGLAKLFKEIYYRNLLEALDFKSNTPKLEIKLDTLEEYLSVISRSWNQIMCSSIVRHFQSFPSLNKLTIYHSLLERSMITLDKIWENAFGPLRDALKKAFPGAPESALQYFDSIEKDTGPSSFLRQKIQSMRHHPDFFHCFTSPNFGTVRIARIDSMRTIRPILTYSKGNVYVPLPSEYIPSPQRIRTGPESELRKATTELAPSLRWITVIKYLRTIWIRVFAMYTTNDGSDADADAFNDDFILFYTNDGPGADASKGCFVRAL</sequence>